<dbReference type="InterPro" id="IPR055015">
    <property type="entry name" value="GCX_COOH"/>
</dbReference>
<keyword evidence="4" id="KW-1185">Reference proteome</keyword>
<keyword evidence="1" id="KW-0732">Signal</keyword>
<dbReference type="AlphaFoldDB" id="A0A6G9AI69"/>
<sequence>MKLLTILAGCCLALTSQAQNPPKNLRIQLSYEKAGQYLQQAVETIEATNTIGLASTVDYKAGRSITLMAGFEAKSGSTFTANIQPVTSKGELLLQLKAYPNPFEHSTRIDYYLPADGVVNLWVIDAQGKIVGQLIQGENQSAGKHQLEWKPSALEAGIYIPIIEANQQKVTTRIVKK</sequence>
<dbReference type="Proteomes" id="UP000501802">
    <property type="component" value="Chromosome"/>
</dbReference>
<reference evidence="3 4" key="1">
    <citation type="submission" date="2020-03" db="EMBL/GenBank/DDBJ databases">
        <authorList>
            <person name="Kim M.K."/>
        </authorList>
    </citation>
    <scope>NUCLEOTIDE SEQUENCE [LARGE SCALE GENOMIC DNA]</scope>
    <source>
        <strain evidence="3 4">BT328</strain>
    </source>
</reference>
<proteinExistence type="predicted"/>
<dbReference type="InterPro" id="IPR026444">
    <property type="entry name" value="Secre_tail"/>
</dbReference>
<dbReference type="NCBIfam" id="NF045639">
    <property type="entry name" value="GCX_COOH"/>
    <property type="match status" value="1"/>
</dbReference>
<evidence type="ECO:0000259" key="2">
    <source>
        <dbReference type="Pfam" id="PF18962"/>
    </source>
</evidence>
<accession>A0A6G9AI69</accession>
<feature type="signal peptide" evidence="1">
    <location>
        <begin position="1"/>
        <end position="18"/>
    </location>
</feature>
<feature type="chain" id="PRO_5026206732" evidence="1">
    <location>
        <begin position="19"/>
        <end position="177"/>
    </location>
</feature>
<dbReference type="NCBIfam" id="TIGR04183">
    <property type="entry name" value="Por_Secre_tail"/>
    <property type="match status" value="1"/>
</dbReference>
<evidence type="ECO:0000313" key="3">
    <source>
        <dbReference type="EMBL" id="QIP12034.1"/>
    </source>
</evidence>
<protein>
    <submittedName>
        <fullName evidence="3">T9SS type A sorting domain-containing protein</fullName>
    </submittedName>
</protein>
<dbReference type="KEGG" id="spib:G8759_04995"/>
<dbReference type="EMBL" id="CP050063">
    <property type="protein sequence ID" value="QIP12034.1"/>
    <property type="molecule type" value="Genomic_DNA"/>
</dbReference>
<evidence type="ECO:0000256" key="1">
    <source>
        <dbReference type="SAM" id="SignalP"/>
    </source>
</evidence>
<feature type="domain" description="Secretion system C-terminal sorting" evidence="2">
    <location>
        <begin position="99"/>
        <end position="175"/>
    </location>
</feature>
<dbReference type="RefSeq" id="WP_167205798.1">
    <property type="nucleotide sequence ID" value="NZ_CP050063.1"/>
</dbReference>
<evidence type="ECO:0000313" key="4">
    <source>
        <dbReference type="Proteomes" id="UP000501802"/>
    </source>
</evidence>
<organism evidence="3 4">
    <name type="scientific">Spirosoma aureum</name>
    <dbReference type="NCBI Taxonomy" id="2692134"/>
    <lineage>
        <taxon>Bacteria</taxon>
        <taxon>Pseudomonadati</taxon>
        <taxon>Bacteroidota</taxon>
        <taxon>Cytophagia</taxon>
        <taxon>Cytophagales</taxon>
        <taxon>Cytophagaceae</taxon>
        <taxon>Spirosoma</taxon>
    </lineage>
</organism>
<name>A0A6G9AI69_9BACT</name>
<gene>
    <name evidence="3" type="ORF">G8759_04995</name>
</gene>
<dbReference type="Pfam" id="PF18962">
    <property type="entry name" value="Por_Secre_tail"/>
    <property type="match status" value="1"/>
</dbReference>